<dbReference type="InParanoid" id="A0A212EIK4"/>
<evidence type="ECO:0000313" key="3">
    <source>
        <dbReference type="Proteomes" id="UP000007151"/>
    </source>
</evidence>
<keyword evidence="3" id="KW-1185">Reference proteome</keyword>
<dbReference type="KEGG" id="dpl:KGM_206116"/>
<evidence type="ECO:0000256" key="1">
    <source>
        <dbReference type="SAM" id="MobiDB-lite"/>
    </source>
</evidence>
<gene>
    <name evidence="2" type="ORF">KGM_206116</name>
</gene>
<dbReference type="EMBL" id="AGBW02014631">
    <property type="protein sequence ID" value="OWR41301.1"/>
    <property type="molecule type" value="Genomic_DNA"/>
</dbReference>
<evidence type="ECO:0000313" key="2">
    <source>
        <dbReference type="EMBL" id="OWR41301.1"/>
    </source>
</evidence>
<name>A0A212EIK4_DANPL</name>
<dbReference type="Proteomes" id="UP000007151">
    <property type="component" value="Unassembled WGS sequence"/>
</dbReference>
<proteinExistence type="predicted"/>
<dbReference type="AlphaFoldDB" id="A0A212EIK4"/>
<feature type="region of interest" description="Disordered" evidence="1">
    <location>
        <begin position="34"/>
        <end position="85"/>
    </location>
</feature>
<reference evidence="2 3" key="1">
    <citation type="journal article" date="2011" name="Cell">
        <title>The monarch butterfly genome yields insights into long-distance migration.</title>
        <authorList>
            <person name="Zhan S."/>
            <person name="Merlin C."/>
            <person name="Boore J.L."/>
            <person name="Reppert S.M."/>
        </authorList>
    </citation>
    <scope>NUCLEOTIDE SEQUENCE [LARGE SCALE GENOMIC DNA]</scope>
    <source>
        <strain evidence="2">F-2</strain>
    </source>
</reference>
<organism evidence="2 3">
    <name type="scientific">Danaus plexippus plexippus</name>
    <dbReference type="NCBI Taxonomy" id="278856"/>
    <lineage>
        <taxon>Eukaryota</taxon>
        <taxon>Metazoa</taxon>
        <taxon>Ecdysozoa</taxon>
        <taxon>Arthropoda</taxon>
        <taxon>Hexapoda</taxon>
        <taxon>Insecta</taxon>
        <taxon>Pterygota</taxon>
        <taxon>Neoptera</taxon>
        <taxon>Endopterygota</taxon>
        <taxon>Lepidoptera</taxon>
        <taxon>Glossata</taxon>
        <taxon>Ditrysia</taxon>
        <taxon>Papilionoidea</taxon>
        <taxon>Nymphalidae</taxon>
        <taxon>Danainae</taxon>
        <taxon>Danaini</taxon>
        <taxon>Danaina</taxon>
        <taxon>Danaus</taxon>
        <taxon>Danaus</taxon>
    </lineage>
</organism>
<sequence length="105" mass="11055">MVNIWFDLRLLVGGGRPGGGRGGGGLSQLAGCMAGHQHRATMTDLSRKRQRSRTRGVDARAASPGESGPSPLTPQPPAPPMAAKRLGNLPVHAPVFATWPWGLLR</sequence>
<accession>A0A212EIK4</accession>
<comment type="caution">
    <text evidence="2">The sequence shown here is derived from an EMBL/GenBank/DDBJ whole genome shotgun (WGS) entry which is preliminary data.</text>
</comment>
<protein>
    <submittedName>
        <fullName evidence="2">Uncharacterized protein</fullName>
    </submittedName>
</protein>
<feature type="compositionally biased region" description="Pro residues" evidence="1">
    <location>
        <begin position="71"/>
        <end position="80"/>
    </location>
</feature>